<feature type="coiled-coil region" evidence="1">
    <location>
        <begin position="17"/>
        <end position="51"/>
    </location>
</feature>
<accession>A0AAJ1T010</accession>
<dbReference type="EMBL" id="JAUSUC010000033">
    <property type="protein sequence ID" value="MDQ0216010.1"/>
    <property type="molecule type" value="Genomic_DNA"/>
</dbReference>
<evidence type="ECO:0000313" key="3">
    <source>
        <dbReference type="Proteomes" id="UP001237207"/>
    </source>
</evidence>
<gene>
    <name evidence="2" type="ORF">J2S13_002432</name>
</gene>
<sequence>MDEQKRDRLKGILDEEMKPVQTQLATVEKEIKELKEQQSELISLIKELVKK</sequence>
<name>A0AAJ1T010_9BACI</name>
<evidence type="ECO:0000256" key="1">
    <source>
        <dbReference type="SAM" id="Coils"/>
    </source>
</evidence>
<keyword evidence="3" id="KW-1185">Reference proteome</keyword>
<organism evidence="2 3">
    <name type="scientific">Oikeobacillus pervagus</name>
    <dbReference type="NCBI Taxonomy" id="1325931"/>
    <lineage>
        <taxon>Bacteria</taxon>
        <taxon>Bacillati</taxon>
        <taxon>Bacillota</taxon>
        <taxon>Bacilli</taxon>
        <taxon>Bacillales</taxon>
        <taxon>Bacillaceae</taxon>
        <taxon>Oikeobacillus</taxon>
    </lineage>
</organism>
<reference evidence="2" key="1">
    <citation type="submission" date="2023-07" db="EMBL/GenBank/DDBJ databases">
        <title>Genomic Encyclopedia of Type Strains, Phase IV (KMG-IV): sequencing the most valuable type-strain genomes for metagenomic binning, comparative biology and taxonomic classification.</title>
        <authorList>
            <person name="Goeker M."/>
        </authorList>
    </citation>
    <scope>NUCLEOTIDE SEQUENCE</scope>
    <source>
        <strain evidence="2">DSM 23947</strain>
    </source>
</reference>
<dbReference type="Proteomes" id="UP001237207">
    <property type="component" value="Unassembled WGS sequence"/>
</dbReference>
<protein>
    <submittedName>
        <fullName evidence="2">Uncharacterized protein</fullName>
    </submittedName>
</protein>
<dbReference type="RefSeq" id="WP_307258011.1">
    <property type="nucleotide sequence ID" value="NZ_JAUSUC010000033.1"/>
</dbReference>
<keyword evidence="1" id="KW-0175">Coiled coil</keyword>
<dbReference type="AlphaFoldDB" id="A0AAJ1T010"/>
<comment type="caution">
    <text evidence="2">The sequence shown here is derived from an EMBL/GenBank/DDBJ whole genome shotgun (WGS) entry which is preliminary data.</text>
</comment>
<proteinExistence type="predicted"/>
<evidence type="ECO:0000313" key="2">
    <source>
        <dbReference type="EMBL" id="MDQ0216010.1"/>
    </source>
</evidence>